<dbReference type="PANTHER" id="PTHR38480">
    <property type="entry name" value="SLR0254 PROTEIN"/>
    <property type="match status" value="1"/>
</dbReference>
<dbReference type="AlphaFoldDB" id="A0A5C0SG05"/>
<gene>
    <name evidence="7" type="ORF">FQB35_10235</name>
</gene>
<dbReference type="Proteomes" id="UP000324646">
    <property type="component" value="Chromosome"/>
</dbReference>
<evidence type="ECO:0000313" key="8">
    <source>
        <dbReference type="Proteomes" id="UP000324646"/>
    </source>
</evidence>
<dbReference type="InterPro" id="IPR010432">
    <property type="entry name" value="RDD"/>
</dbReference>
<evidence type="ECO:0000256" key="2">
    <source>
        <dbReference type="ARBA" id="ARBA00022692"/>
    </source>
</evidence>
<keyword evidence="3 5" id="KW-1133">Transmembrane helix</keyword>
<proteinExistence type="predicted"/>
<evidence type="ECO:0000256" key="1">
    <source>
        <dbReference type="ARBA" id="ARBA00004141"/>
    </source>
</evidence>
<sequence>MKMVSITTPENIEVKYRLAGIGSRMVAAFLDYLIQGVIYLVILISLGAMRDPMQYIESQSSYFVAIVICIVAFINYGYFTILEMLMNGKTLGKKVLGLRTIRKNGQPMDIKHSLIRNLFRIFIDNYIVGMVMIFFRGDYSRLGDLLASTMVIEEEKEKFYFEHNEFLEKLKNRLTEDEKELIITYLNEKEEVKIGKEKLKDKLMDYFKSKYASTDTEVINMIEKIVYEY</sequence>
<feature type="transmembrane region" description="Helical" evidence="5">
    <location>
        <begin position="61"/>
        <end position="81"/>
    </location>
</feature>
<dbReference type="OrthoDB" id="9787732at2"/>
<organism evidence="7 8">
    <name type="scientific">Crassaminicella thermophila</name>
    <dbReference type="NCBI Taxonomy" id="2599308"/>
    <lineage>
        <taxon>Bacteria</taxon>
        <taxon>Bacillati</taxon>
        <taxon>Bacillota</taxon>
        <taxon>Clostridia</taxon>
        <taxon>Eubacteriales</taxon>
        <taxon>Clostridiaceae</taxon>
        <taxon>Crassaminicella</taxon>
    </lineage>
</organism>
<name>A0A5C0SG05_CRATE</name>
<reference evidence="7 8" key="1">
    <citation type="submission" date="2019-07" db="EMBL/GenBank/DDBJ databases">
        <title>Complete genome of Crassaminicella thermophila SY095.</title>
        <authorList>
            <person name="Li X."/>
        </authorList>
    </citation>
    <scope>NUCLEOTIDE SEQUENCE [LARGE SCALE GENOMIC DNA]</scope>
    <source>
        <strain evidence="7 8">SY095</strain>
    </source>
</reference>
<dbReference type="PANTHER" id="PTHR38480:SF1">
    <property type="entry name" value="SLR0254 PROTEIN"/>
    <property type="match status" value="1"/>
</dbReference>
<feature type="domain" description="RDD" evidence="6">
    <location>
        <begin position="18"/>
        <end position="147"/>
    </location>
</feature>
<evidence type="ECO:0000256" key="3">
    <source>
        <dbReference type="ARBA" id="ARBA00022989"/>
    </source>
</evidence>
<feature type="transmembrane region" description="Helical" evidence="5">
    <location>
        <begin position="118"/>
        <end position="135"/>
    </location>
</feature>
<keyword evidence="2 5" id="KW-0812">Transmembrane</keyword>
<protein>
    <submittedName>
        <fullName evidence="7">RDD family protein</fullName>
    </submittedName>
</protein>
<evidence type="ECO:0000256" key="4">
    <source>
        <dbReference type="ARBA" id="ARBA00023136"/>
    </source>
</evidence>
<dbReference type="Pfam" id="PF06271">
    <property type="entry name" value="RDD"/>
    <property type="match status" value="1"/>
</dbReference>
<dbReference type="RefSeq" id="WP_148809827.1">
    <property type="nucleotide sequence ID" value="NZ_CP042243.1"/>
</dbReference>
<dbReference type="EMBL" id="CP042243">
    <property type="protein sequence ID" value="QEK12676.1"/>
    <property type="molecule type" value="Genomic_DNA"/>
</dbReference>
<evidence type="ECO:0000256" key="5">
    <source>
        <dbReference type="SAM" id="Phobius"/>
    </source>
</evidence>
<keyword evidence="8" id="KW-1185">Reference proteome</keyword>
<comment type="subcellular location">
    <subcellularLocation>
        <location evidence="1">Membrane</location>
        <topology evidence="1">Multi-pass membrane protein</topology>
    </subcellularLocation>
</comment>
<evidence type="ECO:0000259" key="6">
    <source>
        <dbReference type="Pfam" id="PF06271"/>
    </source>
</evidence>
<feature type="transmembrane region" description="Helical" evidence="5">
    <location>
        <begin position="32"/>
        <end position="49"/>
    </location>
</feature>
<evidence type="ECO:0000313" key="7">
    <source>
        <dbReference type="EMBL" id="QEK12676.1"/>
    </source>
</evidence>
<accession>A0A5C0SG05</accession>
<dbReference type="GO" id="GO:0016020">
    <property type="term" value="C:membrane"/>
    <property type="evidence" value="ECO:0007669"/>
    <property type="project" value="UniProtKB-SubCell"/>
</dbReference>
<keyword evidence="4 5" id="KW-0472">Membrane</keyword>
<dbReference type="KEGG" id="crs:FQB35_10235"/>